<protein>
    <submittedName>
        <fullName evidence="11">Sodium:proton antiporter</fullName>
    </submittedName>
</protein>
<accession>A0A0B4FPX8</accession>
<evidence type="ECO:0000256" key="6">
    <source>
        <dbReference type="ARBA" id="ARBA00022989"/>
    </source>
</evidence>
<evidence type="ECO:0000256" key="2">
    <source>
        <dbReference type="ARBA" id="ARBA00022448"/>
    </source>
</evidence>
<keyword evidence="7 9" id="KW-0472">Membrane</keyword>
<dbReference type="EMBL" id="AUZI01000012">
    <property type="protein sequence ID" value="KID49377.1"/>
    <property type="molecule type" value="Genomic_DNA"/>
</dbReference>
<evidence type="ECO:0000313" key="11">
    <source>
        <dbReference type="EMBL" id="KID49377.1"/>
    </source>
</evidence>
<organism evidence="11 12">
    <name type="scientific">Fusobacterium necrophorum subsp. funduliforme B35</name>
    <dbReference type="NCBI Taxonomy" id="1226633"/>
    <lineage>
        <taxon>Bacteria</taxon>
        <taxon>Fusobacteriati</taxon>
        <taxon>Fusobacteriota</taxon>
        <taxon>Fusobacteriia</taxon>
        <taxon>Fusobacteriales</taxon>
        <taxon>Fusobacteriaceae</taxon>
        <taxon>Fusobacterium</taxon>
    </lineage>
</organism>
<evidence type="ECO:0000256" key="8">
    <source>
        <dbReference type="ARBA" id="ARBA00038435"/>
    </source>
</evidence>
<dbReference type="InterPro" id="IPR018461">
    <property type="entry name" value="Na/H_Antiport_NhaC-like_C"/>
</dbReference>
<comment type="similarity">
    <text evidence="8">Belongs to the NhaC Na(+)/H(+) (TC 2.A.35) antiporter family.</text>
</comment>
<reference evidence="11 12" key="1">
    <citation type="submission" date="2013-08" db="EMBL/GenBank/DDBJ databases">
        <title>An opportunistic ruminal bacterium that causes liver abscesses in cattle.</title>
        <authorList>
            <person name="Benahmed F.H."/>
            <person name="Rasmussen M."/>
            <person name="Harbottle H."/>
            <person name="Soppet D."/>
            <person name="Nagaraja T.G."/>
            <person name="Davidson M."/>
        </authorList>
    </citation>
    <scope>NUCLEOTIDE SEQUENCE [LARGE SCALE GENOMIC DNA]</scope>
    <source>
        <strain evidence="11 12">B35</strain>
    </source>
</reference>
<dbReference type="PANTHER" id="PTHR33451">
    <property type="entry name" value="MALATE-2H(+)/NA(+)-LACTATE ANTIPORTER"/>
    <property type="match status" value="1"/>
</dbReference>
<dbReference type="PANTHER" id="PTHR33451:SF5">
    <property type="entry name" value="NA+_H+ ANTIPORTER"/>
    <property type="match status" value="1"/>
</dbReference>
<comment type="subcellular location">
    <subcellularLocation>
        <location evidence="1">Cell membrane</location>
        <topology evidence="1">Multi-pass membrane protein</topology>
    </subcellularLocation>
</comment>
<keyword evidence="3" id="KW-0050">Antiport</keyword>
<evidence type="ECO:0000256" key="5">
    <source>
        <dbReference type="ARBA" id="ARBA00022692"/>
    </source>
</evidence>
<keyword evidence="5 9" id="KW-0812">Transmembrane</keyword>
<evidence type="ECO:0000256" key="9">
    <source>
        <dbReference type="SAM" id="Phobius"/>
    </source>
</evidence>
<comment type="caution">
    <text evidence="11">The sequence shown here is derived from an EMBL/GenBank/DDBJ whole genome shotgun (WGS) entry which is preliminary data.</text>
</comment>
<feature type="transmembrane region" description="Helical" evidence="9">
    <location>
        <begin position="33"/>
        <end position="53"/>
    </location>
</feature>
<feature type="transmembrane region" description="Helical" evidence="9">
    <location>
        <begin position="326"/>
        <end position="347"/>
    </location>
</feature>
<sequence length="436" mass="46518">MEKKGSIYGLIPLIVFLVIYVSTGIFTGKIDNMPLLVAFAITTGISFCLHNPQKPKLTLDEKVSMFCKGAGEETLILMVVIFLLAGAFYSVADAMGAVSSTVNLGLSILPMEMLLPGLFLTGCILSFSMGTSMGTVSALTPVAVGIANQTGISLALVCGVVVGGAMFGDNLSFISDTTIAATRTQEVSMKDKFKVNFLVVLPAVILNIIFLMFMSGKGIATGSYEYHLLNLLPYISIIVLALLGLHVILVLTIGIGLGVVIGLMNGSFEMIEVFAVIQRGMGWMQNMAIIALVVGGVVAFMQYLGGIDYLLESLHSRIRSKKGAEFGISVLVSLIVLVSTNNTVSIITAGPLAKDIADTFEIDRRRVAGLLDIFSSAFQGLMPYAGQLLVAAGMAQISPVSIMPYSWYSILMVIMGILSIMTGFPKLKNKKKGYQK</sequence>
<feature type="domain" description="Na+/H+ antiporter NhaC-like C-terminal" evidence="10">
    <location>
        <begin position="20"/>
        <end position="212"/>
    </location>
</feature>
<keyword evidence="6 9" id="KW-1133">Transmembrane helix</keyword>
<evidence type="ECO:0000256" key="7">
    <source>
        <dbReference type="ARBA" id="ARBA00023136"/>
    </source>
</evidence>
<proteinExistence type="inferred from homology"/>
<feature type="transmembrane region" description="Helical" evidence="9">
    <location>
        <begin position="74"/>
        <end position="92"/>
    </location>
</feature>
<feature type="transmembrane region" description="Helical" evidence="9">
    <location>
        <begin position="405"/>
        <end position="424"/>
    </location>
</feature>
<keyword evidence="2" id="KW-0813">Transport</keyword>
<dbReference type="GO" id="GO:0015297">
    <property type="term" value="F:antiporter activity"/>
    <property type="evidence" value="ECO:0007669"/>
    <property type="project" value="UniProtKB-KW"/>
</dbReference>
<evidence type="ECO:0000256" key="4">
    <source>
        <dbReference type="ARBA" id="ARBA00022475"/>
    </source>
</evidence>
<feature type="domain" description="Na+/H+ antiporter NhaC-like C-terminal" evidence="10">
    <location>
        <begin position="240"/>
        <end position="423"/>
    </location>
</feature>
<name>A0A0B4FPX8_9FUSO</name>
<dbReference type="AlphaFoldDB" id="A0A0B4FPX8"/>
<dbReference type="PATRIC" id="fig|1226633.4.peg.871"/>
<dbReference type="Proteomes" id="UP000031184">
    <property type="component" value="Unassembled WGS sequence"/>
</dbReference>
<feature type="transmembrane region" description="Helical" evidence="9">
    <location>
        <begin position="283"/>
        <end position="306"/>
    </location>
</feature>
<keyword evidence="4" id="KW-1003">Cell membrane</keyword>
<evidence type="ECO:0000256" key="3">
    <source>
        <dbReference type="ARBA" id="ARBA00022449"/>
    </source>
</evidence>
<dbReference type="InterPro" id="IPR052180">
    <property type="entry name" value="NhaC_Na-H+_Antiporter"/>
</dbReference>
<dbReference type="GO" id="GO:0005886">
    <property type="term" value="C:plasma membrane"/>
    <property type="evidence" value="ECO:0007669"/>
    <property type="project" value="UniProtKB-SubCell"/>
</dbReference>
<feature type="transmembrane region" description="Helical" evidence="9">
    <location>
        <begin position="7"/>
        <end position="27"/>
    </location>
</feature>
<dbReference type="Pfam" id="PF03553">
    <property type="entry name" value="Na_H_antiporter"/>
    <property type="match status" value="2"/>
</dbReference>
<gene>
    <name evidence="11" type="ORF">C095_04315</name>
</gene>
<evidence type="ECO:0000256" key="1">
    <source>
        <dbReference type="ARBA" id="ARBA00004651"/>
    </source>
</evidence>
<feature type="transmembrane region" description="Helical" evidence="9">
    <location>
        <begin position="195"/>
        <end position="214"/>
    </location>
</feature>
<evidence type="ECO:0000259" key="10">
    <source>
        <dbReference type="Pfam" id="PF03553"/>
    </source>
</evidence>
<evidence type="ECO:0000313" key="12">
    <source>
        <dbReference type="Proteomes" id="UP000031184"/>
    </source>
</evidence>
<feature type="transmembrane region" description="Helical" evidence="9">
    <location>
        <begin position="367"/>
        <end position="385"/>
    </location>
</feature>
<feature type="transmembrane region" description="Helical" evidence="9">
    <location>
        <begin position="234"/>
        <end position="263"/>
    </location>
</feature>